<proteinExistence type="inferred from homology"/>
<evidence type="ECO:0000256" key="1">
    <source>
        <dbReference type="ARBA" id="ARBA00006484"/>
    </source>
</evidence>
<protein>
    <submittedName>
        <fullName evidence="3">3-oxoacyl-[acyl-carrier protein] reductase</fullName>
        <ecNumber evidence="3">1.1.1.100</ecNumber>
    </submittedName>
</protein>
<name>A0A0H3ZKM2_VIBSP</name>
<dbReference type="PANTHER" id="PTHR43477:SF1">
    <property type="entry name" value="DIHYDROANTICAPSIN 7-DEHYDROGENASE"/>
    <property type="match status" value="1"/>
</dbReference>
<reference evidence="3" key="1">
    <citation type="journal article" date="2015" name="MBio">
        <title>Eco-Evolutionary Dynamics of Episomes among Ecologically Cohesive Bacterial Populations.</title>
        <authorList>
            <person name="Xue H."/>
            <person name="Cordero O.X."/>
            <person name="Camas F.M."/>
            <person name="Trimble W."/>
            <person name="Meyer F."/>
            <person name="Guglielmini J."/>
            <person name="Rocha E.P."/>
            <person name="Polz M.F."/>
        </authorList>
    </citation>
    <scope>NUCLEOTIDE SEQUENCE</scope>
    <source>
        <strain evidence="3">1F_145</strain>
    </source>
</reference>
<dbReference type="EC" id="1.1.1.100" evidence="3"/>
<dbReference type="PANTHER" id="PTHR43477">
    <property type="entry name" value="DIHYDROANTICAPSIN 7-DEHYDROGENASE"/>
    <property type="match status" value="1"/>
</dbReference>
<dbReference type="AlphaFoldDB" id="A0A0H3ZKM2"/>
<dbReference type="InterPro" id="IPR002347">
    <property type="entry name" value="SDR_fam"/>
</dbReference>
<keyword evidence="2 3" id="KW-0560">Oxidoreductase</keyword>
<dbReference type="Gene3D" id="3.40.50.720">
    <property type="entry name" value="NAD(P)-binding Rossmann-like Domain"/>
    <property type="match status" value="1"/>
</dbReference>
<evidence type="ECO:0000256" key="2">
    <source>
        <dbReference type="ARBA" id="ARBA00023002"/>
    </source>
</evidence>
<comment type="similarity">
    <text evidence="1">Belongs to the short-chain dehydrogenases/reductases (SDR) family.</text>
</comment>
<sequence length="236" mass="25325">MLILTSLSWDGREVMQTKQTIYVVVGGTSGIGAHLAKQLEREESVVHVVSRRTGVDIGDEQAIRRYFDTVGAFDHLIVTAGSYAPFGKVVDVDIAQAKGAFDTKFWGAIHAAKHGAQYIREGGSITLTSGMLARKTVVSTYVKAAINAAMEATAKVLAKELAPIRVNVVSPGLIQTDAYKNMSEADRTAMYERTRHHLPVGKVGETTDVTQAYQLAIQNAYMTGAVIDVDGGALLG</sequence>
<organism evidence="3">
    <name type="scientific">Vibrio splendidus</name>
    <dbReference type="NCBI Taxonomy" id="29497"/>
    <lineage>
        <taxon>Bacteria</taxon>
        <taxon>Pseudomonadati</taxon>
        <taxon>Pseudomonadota</taxon>
        <taxon>Gammaproteobacteria</taxon>
        <taxon>Vibrionales</taxon>
        <taxon>Vibrionaceae</taxon>
        <taxon>Vibrio</taxon>
    </lineage>
</organism>
<evidence type="ECO:0000313" key="3">
    <source>
        <dbReference type="EMBL" id="AKN36593.1"/>
    </source>
</evidence>
<accession>A0A0H3ZKM2</accession>
<dbReference type="InterPro" id="IPR036291">
    <property type="entry name" value="NAD(P)-bd_dom_sf"/>
</dbReference>
<dbReference type="Pfam" id="PF13561">
    <property type="entry name" value="adh_short_C2"/>
    <property type="match status" value="1"/>
</dbReference>
<dbReference type="SUPFAM" id="SSF51735">
    <property type="entry name" value="NAD(P)-binding Rossmann-fold domains"/>
    <property type="match status" value="1"/>
</dbReference>
<dbReference type="PRINTS" id="PR00081">
    <property type="entry name" value="GDHRDH"/>
</dbReference>
<dbReference type="InterPro" id="IPR051122">
    <property type="entry name" value="SDR_DHRS6-like"/>
</dbReference>
<dbReference type="EMBL" id="KP795501">
    <property type="protein sequence ID" value="AKN36593.1"/>
    <property type="molecule type" value="Genomic_DNA"/>
</dbReference>
<dbReference type="GO" id="GO:0004316">
    <property type="term" value="F:3-oxoacyl-[acyl-carrier-protein] reductase (NADPH) activity"/>
    <property type="evidence" value="ECO:0007669"/>
    <property type="project" value="UniProtKB-EC"/>
</dbReference>